<dbReference type="PANTHER" id="PTHR34117">
    <property type="entry name" value="STYLE CELL-CYCLE INHIBITOR 1"/>
    <property type="match status" value="1"/>
</dbReference>
<evidence type="ECO:0000256" key="1">
    <source>
        <dbReference type="SAM" id="MobiDB-lite"/>
    </source>
</evidence>
<dbReference type="STRING" id="436010.A0A167WZT9"/>
<feature type="compositionally biased region" description="Low complexity" evidence="1">
    <location>
        <begin position="128"/>
        <end position="152"/>
    </location>
</feature>
<dbReference type="PANTHER" id="PTHR34117:SF1">
    <property type="entry name" value="STYLE CELL-CYCLE INHIBITOR 1"/>
    <property type="match status" value="1"/>
</dbReference>
<protein>
    <submittedName>
        <fullName evidence="2">Uncharacterized protein</fullName>
    </submittedName>
</protein>
<feature type="region of interest" description="Disordered" evidence="1">
    <location>
        <begin position="1"/>
        <end position="25"/>
    </location>
</feature>
<feature type="region of interest" description="Disordered" evidence="1">
    <location>
        <begin position="119"/>
        <end position="223"/>
    </location>
</feature>
<name>A0A167WZT9_9AGAM</name>
<dbReference type="InterPro" id="IPR044688">
    <property type="entry name" value="SCI-1-like"/>
</dbReference>
<dbReference type="AlphaFoldDB" id="A0A167WZT9"/>
<feature type="compositionally biased region" description="Basic and acidic residues" evidence="1">
    <location>
        <begin position="171"/>
        <end position="221"/>
    </location>
</feature>
<evidence type="ECO:0000313" key="2">
    <source>
        <dbReference type="EMBL" id="KZP06669.1"/>
    </source>
</evidence>
<accession>A0A167WZT9</accession>
<dbReference type="EMBL" id="KV417778">
    <property type="protein sequence ID" value="KZP06669.1"/>
    <property type="molecule type" value="Genomic_DNA"/>
</dbReference>
<keyword evidence="4" id="KW-1185">Reference proteome</keyword>
<sequence length="253" mass="28477">MPRSRSDSRDRSRSPDRRIQLPEGVEPLKDSDYFQKSAEFRVWLKDEKGKYFDQLSGDKARSYFRKFVKAWNRGKTPKLYSGIDPSSQAAATQTAYKWGFASNRSKVDKDALREAREAVGAATYARDSSSPRPSSSRVLGPTLPSSSELTLSREAASEYEASDRAHKRKRDKLEAKERVEDMVGPKEVGREGMLEKKRAKRDDDRAFRDKGEDGLEADEKTLLGGGDSFRERCGIVVHATSVLLEHVSPQAVQ</sequence>
<gene>
    <name evidence="3" type="ORF">FIBSPDRAFT_895636</name>
    <name evidence="2" type="ORF">FIBSPDRAFT_966275</name>
</gene>
<organism evidence="2 4">
    <name type="scientific">Athelia psychrophila</name>
    <dbReference type="NCBI Taxonomy" id="1759441"/>
    <lineage>
        <taxon>Eukaryota</taxon>
        <taxon>Fungi</taxon>
        <taxon>Dikarya</taxon>
        <taxon>Basidiomycota</taxon>
        <taxon>Agaricomycotina</taxon>
        <taxon>Agaricomycetes</taxon>
        <taxon>Agaricomycetidae</taxon>
        <taxon>Atheliales</taxon>
        <taxon>Atheliaceae</taxon>
        <taxon>Athelia</taxon>
    </lineage>
</organism>
<dbReference type="EMBL" id="KV417602">
    <property type="protein sequence ID" value="KZP15634.1"/>
    <property type="molecule type" value="Genomic_DNA"/>
</dbReference>
<dbReference type="Proteomes" id="UP000076532">
    <property type="component" value="Unassembled WGS sequence"/>
</dbReference>
<dbReference type="OrthoDB" id="2139939at2759"/>
<evidence type="ECO:0000313" key="4">
    <source>
        <dbReference type="Proteomes" id="UP000076532"/>
    </source>
</evidence>
<evidence type="ECO:0000313" key="3">
    <source>
        <dbReference type="EMBL" id="KZP15634.1"/>
    </source>
</evidence>
<proteinExistence type="predicted"/>
<reference evidence="2 4" key="1">
    <citation type="journal article" date="2016" name="Mol. Biol. Evol.">
        <title>Comparative Genomics of Early-Diverging Mushroom-Forming Fungi Provides Insights into the Origins of Lignocellulose Decay Capabilities.</title>
        <authorList>
            <person name="Nagy L.G."/>
            <person name="Riley R."/>
            <person name="Tritt A."/>
            <person name="Adam C."/>
            <person name="Daum C."/>
            <person name="Floudas D."/>
            <person name="Sun H."/>
            <person name="Yadav J.S."/>
            <person name="Pangilinan J."/>
            <person name="Larsson K.H."/>
            <person name="Matsuura K."/>
            <person name="Barry K."/>
            <person name="Labutti K."/>
            <person name="Kuo R."/>
            <person name="Ohm R.A."/>
            <person name="Bhattacharya S.S."/>
            <person name="Shirouzu T."/>
            <person name="Yoshinaga Y."/>
            <person name="Martin F.M."/>
            <person name="Grigoriev I.V."/>
            <person name="Hibbett D.S."/>
        </authorList>
    </citation>
    <scope>NUCLEOTIDE SEQUENCE [LARGE SCALE GENOMIC DNA]</scope>
    <source>
        <strain evidence="2 4">CBS 109695</strain>
    </source>
</reference>